<evidence type="ECO:0000256" key="11">
    <source>
        <dbReference type="ARBA" id="ARBA00022737"/>
    </source>
</evidence>
<keyword evidence="12" id="KW-0863">Zinc-finger</keyword>
<dbReference type="InParanoid" id="A0A1S3K359"/>
<dbReference type="KEGG" id="lak:106178441"/>
<keyword evidence="17" id="KW-0496">Mitochondrion</keyword>
<evidence type="ECO:0000259" key="26">
    <source>
        <dbReference type="PROSITE" id="PS51873"/>
    </source>
</evidence>
<feature type="domain" description="RING-type" evidence="26">
    <location>
        <begin position="70"/>
        <end position="291"/>
    </location>
</feature>
<comment type="subunit">
    <text evidence="21">Interacts with UBE2L3, UBE2L6 and LCMT2, as well as with BAX. Interacts with TBK1; this interaction inhibits TBK1 phosphorylation and 'Lys-63'-linked polyubiquitination.</text>
</comment>
<keyword evidence="7" id="KW-0808">Transferase</keyword>
<comment type="subcellular location">
    <subcellularLocation>
        <location evidence="3">Cytoplasm</location>
    </subcellularLocation>
    <subcellularLocation>
        <location evidence="2">Mitochondrion membrane</location>
        <topology evidence="2">Single-pass membrane protein</topology>
    </subcellularLocation>
</comment>
<evidence type="ECO:0000256" key="9">
    <source>
        <dbReference type="ARBA" id="ARBA00022703"/>
    </source>
</evidence>
<dbReference type="Pfam" id="PF22191">
    <property type="entry name" value="IBR_1"/>
    <property type="match status" value="1"/>
</dbReference>
<protein>
    <recommendedName>
        <fullName evidence="22">E3 ubiquitin-protein ligase RNF144B</fullName>
        <ecNumber evidence="5">2.3.2.31</ecNumber>
    </recommendedName>
    <alternativeName>
        <fullName evidence="23">RING finger protein 144B</fullName>
    </alternativeName>
</protein>
<keyword evidence="14" id="KW-0862">Zinc</keyword>
<dbReference type="RefSeq" id="XP_013417068.1">
    <property type="nucleotide sequence ID" value="XM_013561614.1"/>
</dbReference>
<evidence type="ECO:0000256" key="4">
    <source>
        <dbReference type="ARBA" id="ARBA00004906"/>
    </source>
</evidence>
<evidence type="ECO:0000256" key="6">
    <source>
        <dbReference type="ARBA" id="ARBA00022490"/>
    </source>
</evidence>
<feature type="region of interest" description="Disordered" evidence="24">
    <location>
        <begin position="1"/>
        <end position="40"/>
    </location>
</feature>
<dbReference type="Gene3D" id="3.30.40.10">
    <property type="entry name" value="Zinc/RING finger domain, C3HC4 (zinc finger)"/>
    <property type="match status" value="1"/>
</dbReference>
<reference evidence="28" key="1">
    <citation type="submission" date="2025-08" db="UniProtKB">
        <authorList>
            <consortium name="RefSeq"/>
        </authorList>
    </citation>
    <scope>IDENTIFICATION</scope>
    <source>
        <tissue evidence="28">Gonads</tissue>
    </source>
</reference>
<evidence type="ECO:0000256" key="20">
    <source>
        <dbReference type="ARBA" id="ARBA00060040"/>
    </source>
</evidence>
<keyword evidence="11" id="KW-0677">Repeat</keyword>
<evidence type="ECO:0000256" key="12">
    <source>
        <dbReference type="ARBA" id="ARBA00022771"/>
    </source>
</evidence>
<evidence type="ECO:0000256" key="2">
    <source>
        <dbReference type="ARBA" id="ARBA00004304"/>
    </source>
</evidence>
<name>A0A1S3K359_LINAN</name>
<dbReference type="Gene3D" id="1.20.120.1750">
    <property type="match status" value="1"/>
</dbReference>
<evidence type="ECO:0000256" key="13">
    <source>
        <dbReference type="ARBA" id="ARBA00022786"/>
    </source>
</evidence>
<evidence type="ECO:0000256" key="24">
    <source>
        <dbReference type="SAM" id="MobiDB-lite"/>
    </source>
</evidence>
<evidence type="ECO:0000256" key="14">
    <source>
        <dbReference type="ARBA" id="ARBA00022833"/>
    </source>
</evidence>
<evidence type="ECO:0000256" key="10">
    <source>
        <dbReference type="ARBA" id="ARBA00022723"/>
    </source>
</evidence>
<dbReference type="GeneID" id="106178441"/>
<evidence type="ECO:0000256" key="16">
    <source>
        <dbReference type="ARBA" id="ARBA00022989"/>
    </source>
</evidence>
<dbReference type="InterPro" id="IPR031127">
    <property type="entry name" value="E3_UB_ligase_RBR"/>
</dbReference>
<dbReference type="PROSITE" id="PS51873">
    <property type="entry name" value="TRIAD"/>
    <property type="match status" value="1"/>
</dbReference>
<keyword evidence="16 25" id="KW-1133">Transmembrane helix</keyword>
<dbReference type="InterPro" id="IPR013083">
    <property type="entry name" value="Znf_RING/FYVE/PHD"/>
</dbReference>
<dbReference type="FunFam" id="3.30.40.10:FF:000051">
    <property type="entry name" value="RBR-type E3 ubiquitin transferase"/>
    <property type="match status" value="1"/>
</dbReference>
<dbReference type="CDD" id="cd20352">
    <property type="entry name" value="Rcat_RBR_RNF144"/>
    <property type="match status" value="1"/>
</dbReference>
<evidence type="ECO:0000313" key="27">
    <source>
        <dbReference type="Proteomes" id="UP000085678"/>
    </source>
</evidence>
<evidence type="ECO:0000313" key="28">
    <source>
        <dbReference type="RefSeq" id="XP_013417068.1"/>
    </source>
</evidence>
<evidence type="ECO:0000256" key="23">
    <source>
        <dbReference type="ARBA" id="ARBA00078867"/>
    </source>
</evidence>
<dbReference type="FunFam" id="1.20.120.1750:FF:000010">
    <property type="entry name" value="RBR-type E3 ubiquitin transferase"/>
    <property type="match status" value="1"/>
</dbReference>
<keyword evidence="9" id="KW-0053">Apoptosis</keyword>
<dbReference type="CDD" id="cd16632">
    <property type="entry name" value="mRING-HC-C4C4_RBR_RNF144"/>
    <property type="match status" value="1"/>
</dbReference>
<dbReference type="GO" id="GO:0008270">
    <property type="term" value="F:zinc ion binding"/>
    <property type="evidence" value="ECO:0007669"/>
    <property type="project" value="UniProtKB-KW"/>
</dbReference>
<evidence type="ECO:0000256" key="7">
    <source>
        <dbReference type="ARBA" id="ARBA00022679"/>
    </source>
</evidence>
<dbReference type="GO" id="GO:0016567">
    <property type="term" value="P:protein ubiquitination"/>
    <property type="evidence" value="ECO:0007669"/>
    <property type="project" value="InterPro"/>
</dbReference>
<dbReference type="OrthoDB" id="10009520at2759"/>
<evidence type="ECO:0000256" key="19">
    <source>
        <dbReference type="ARBA" id="ARBA00038342"/>
    </source>
</evidence>
<keyword evidence="18 25" id="KW-0472">Membrane</keyword>
<dbReference type="STRING" id="7574.A0A1S3K359"/>
<dbReference type="GO" id="GO:0031966">
    <property type="term" value="C:mitochondrial membrane"/>
    <property type="evidence" value="ECO:0007669"/>
    <property type="project" value="UniProtKB-SubCell"/>
</dbReference>
<dbReference type="Proteomes" id="UP000085678">
    <property type="component" value="Unplaced"/>
</dbReference>
<evidence type="ECO:0000256" key="18">
    <source>
        <dbReference type="ARBA" id="ARBA00023136"/>
    </source>
</evidence>
<comment type="similarity">
    <text evidence="19">Belongs to the RBR family. RNF144 subfamily.</text>
</comment>
<comment type="pathway">
    <text evidence="4">Protein modification; protein ubiquitination.</text>
</comment>
<gene>
    <name evidence="28" type="primary">LOC106178441</name>
</gene>
<comment type="function">
    <text evidence="20">E3 ubiquitin-protein ligase which accepts ubiquitin from E2 ubiquitin-conjugating enzymes UBE2L3 and UBE2L6 in the form of a thioester and then directly transfers the ubiquitin to targeted substrates such as LCMT2, thereby promoting their degradation. Induces apoptosis via a p53/TP53-dependent but caspase-independent mechanism. Plays a crucial role in maintaining the genomic stability by controlling the degradation of multiple proteins involved in mitotic progression and DNA damage. Regulates epithelial homeostasis by mediating degradation of CDKN1A and isoform 2 of TP63. Plays a regulatory role in innate immunity by negatively regulating IRF3 activation and IFN-beta production. Mechanistically, inhibits TBK1 phosphorylation and 'Lys-63'-linked polyubiquitination independently of its E3 ligase activity. Alternatively, promotes 'Lys-27' and 'Lys-33'-linked ubiquitination of IFIH1/MDA5, promoting selective autophagic degradation of IFIH1/MDA5 to inhibit antiviral response.</text>
</comment>
<dbReference type="PANTHER" id="PTHR11685">
    <property type="entry name" value="RBR FAMILY RING FINGER AND IBR DOMAIN-CONTAINING"/>
    <property type="match status" value="1"/>
</dbReference>
<dbReference type="PROSITE" id="PS00518">
    <property type="entry name" value="ZF_RING_1"/>
    <property type="match status" value="1"/>
</dbReference>
<dbReference type="Pfam" id="PF01485">
    <property type="entry name" value="IBR"/>
    <property type="match status" value="1"/>
</dbReference>
<evidence type="ECO:0000256" key="17">
    <source>
        <dbReference type="ARBA" id="ARBA00023128"/>
    </source>
</evidence>
<dbReference type="EC" id="2.3.2.31" evidence="5"/>
<keyword evidence="10" id="KW-0479">Metal-binding</keyword>
<evidence type="ECO:0000256" key="5">
    <source>
        <dbReference type="ARBA" id="ARBA00012251"/>
    </source>
</evidence>
<accession>A0A1S3K359</accession>
<evidence type="ECO:0000256" key="3">
    <source>
        <dbReference type="ARBA" id="ARBA00004496"/>
    </source>
</evidence>
<dbReference type="InterPro" id="IPR044066">
    <property type="entry name" value="TRIAD_supradom"/>
</dbReference>
<dbReference type="GO" id="GO:0006915">
    <property type="term" value="P:apoptotic process"/>
    <property type="evidence" value="ECO:0007669"/>
    <property type="project" value="UniProtKB-KW"/>
</dbReference>
<evidence type="ECO:0000256" key="1">
    <source>
        <dbReference type="ARBA" id="ARBA00001798"/>
    </source>
</evidence>
<evidence type="ECO:0000256" key="15">
    <source>
        <dbReference type="ARBA" id="ARBA00022843"/>
    </source>
</evidence>
<keyword evidence="13" id="KW-0833">Ubl conjugation pathway</keyword>
<keyword evidence="6" id="KW-0963">Cytoplasm</keyword>
<dbReference type="InterPro" id="IPR002867">
    <property type="entry name" value="IBR_dom"/>
</dbReference>
<dbReference type="GO" id="GO:0061630">
    <property type="term" value="F:ubiquitin protein ligase activity"/>
    <property type="evidence" value="ECO:0007669"/>
    <property type="project" value="UniProtKB-EC"/>
</dbReference>
<evidence type="ECO:0000256" key="8">
    <source>
        <dbReference type="ARBA" id="ARBA00022692"/>
    </source>
</evidence>
<dbReference type="OMA" id="CMVAAEM"/>
<dbReference type="InterPro" id="IPR017907">
    <property type="entry name" value="Znf_RING_CS"/>
</dbReference>
<evidence type="ECO:0000256" key="25">
    <source>
        <dbReference type="SAM" id="Phobius"/>
    </source>
</evidence>
<evidence type="ECO:0000256" key="22">
    <source>
        <dbReference type="ARBA" id="ARBA00069720"/>
    </source>
</evidence>
<feature type="transmembrane region" description="Helical" evidence="25">
    <location>
        <begin position="305"/>
        <end position="327"/>
    </location>
</feature>
<feature type="compositionally biased region" description="Basic and acidic residues" evidence="24">
    <location>
        <begin position="20"/>
        <end position="40"/>
    </location>
</feature>
<dbReference type="SMART" id="SM00647">
    <property type="entry name" value="IBR"/>
    <property type="match status" value="2"/>
</dbReference>
<dbReference type="AlphaFoldDB" id="A0A1S3K359"/>
<keyword evidence="8 25" id="KW-0812">Transmembrane</keyword>
<dbReference type="CDD" id="cd20349">
    <property type="entry name" value="BRcat_RBR_RNF144"/>
    <property type="match status" value="1"/>
</dbReference>
<organism evidence="27 28">
    <name type="scientific">Lingula anatina</name>
    <name type="common">Brachiopod</name>
    <name type="synonym">Lingula unguis</name>
    <dbReference type="NCBI Taxonomy" id="7574"/>
    <lineage>
        <taxon>Eukaryota</taxon>
        <taxon>Metazoa</taxon>
        <taxon>Spiralia</taxon>
        <taxon>Lophotrochozoa</taxon>
        <taxon>Brachiopoda</taxon>
        <taxon>Linguliformea</taxon>
        <taxon>Lingulata</taxon>
        <taxon>Lingulida</taxon>
        <taxon>Linguloidea</taxon>
        <taxon>Lingulidae</taxon>
        <taxon>Lingula</taxon>
    </lineage>
</organism>
<evidence type="ECO:0000256" key="21">
    <source>
        <dbReference type="ARBA" id="ARBA00061765"/>
    </source>
</evidence>
<dbReference type="SUPFAM" id="SSF57850">
    <property type="entry name" value="RING/U-box"/>
    <property type="match status" value="3"/>
</dbReference>
<sequence length="347" mass="39158">MESKVKPVQMMASSETSSESQEKDTKEQTESSSSNKDDKNMVTVSVFTPMGAHVFYSPGTHNTMDMAIEPLVTCRLCLMELPAREMYEMQDCQCLYCQMCVIQYLTVMISDGNVLVITCPDARCRQGGKFLPSEIEQLVDTMTFKRYQRLKFSKEVDLDPSRMWCPEIGCETVCHVCPLSDKKNVQGIPVKCPKCYLEFCSICKSNWHADEPCDAYNSKVKGHDAGIPISSEEESKIKRCPMCHIPIERADGCAQMMCRQCKHVFCWYCLQSLQDDFLLRHYDKGPCKNKLGHSRASVMWHRTQVVGIFAGFGLLLLIASPFLLLAAPCLLCCKCNACKACAEEEDV</sequence>
<keyword evidence="27" id="KW-1185">Reference proteome</keyword>
<keyword evidence="15" id="KW-0832">Ubl conjugation</keyword>
<proteinExistence type="inferred from homology"/>
<comment type="catalytic activity">
    <reaction evidence="1">
        <text>[E2 ubiquitin-conjugating enzyme]-S-ubiquitinyl-L-cysteine + [acceptor protein]-L-lysine = [E2 ubiquitin-conjugating enzyme]-L-cysteine + [acceptor protein]-N(6)-ubiquitinyl-L-lysine.</text>
        <dbReference type="EC" id="2.3.2.31"/>
    </reaction>
</comment>